<dbReference type="Proteomes" id="UP000654345">
    <property type="component" value="Unassembled WGS sequence"/>
</dbReference>
<feature type="chain" id="PRO_5045868244" description="HNH endonuclease" evidence="1">
    <location>
        <begin position="28"/>
        <end position="200"/>
    </location>
</feature>
<dbReference type="EMBL" id="BNJG01000001">
    <property type="protein sequence ID" value="GHO51619.1"/>
    <property type="molecule type" value="Genomic_DNA"/>
</dbReference>
<proteinExistence type="predicted"/>
<accession>A0ABQ3UFX4</accession>
<comment type="caution">
    <text evidence="2">The sequence shown here is derived from an EMBL/GenBank/DDBJ whole genome shotgun (WGS) entry which is preliminary data.</text>
</comment>
<evidence type="ECO:0000313" key="2">
    <source>
        <dbReference type="EMBL" id="GHO51619.1"/>
    </source>
</evidence>
<keyword evidence="3" id="KW-1185">Reference proteome</keyword>
<sequence>MITYPGRRAWLLLALLFVVSGCGTVVTTPPGTSPTIPTVTAAPASAEPQWGVRTKTSGCQASNGLQDKACTPGAIFSDATKTKICVPGYASSVRNVSVSLKSKVYAAYGIKKRRPGQYEVDHLVSLQLGGSNDIANLWPELAEPKPGFHEKDRVENWLHDQVCKGKMSLRDAQIKIATDWRAVYNSLPSQFNGSDSDDSD</sequence>
<evidence type="ECO:0008006" key="4">
    <source>
        <dbReference type="Google" id="ProtNLM"/>
    </source>
</evidence>
<feature type="signal peptide" evidence="1">
    <location>
        <begin position="1"/>
        <end position="27"/>
    </location>
</feature>
<evidence type="ECO:0000313" key="3">
    <source>
        <dbReference type="Proteomes" id="UP000654345"/>
    </source>
</evidence>
<dbReference type="CDD" id="cd00085">
    <property type="entry name" value="HNHc"/>
    <property type="match status" value="1"/>
</dbReference>
<organism evidence="2 3">
    <name type="scientific">Ktedonobacter robiniae</name>
    <dbReference type="NCBI Taxonomy" id="2778365"/>
    <lineage>
        <taxon>Bacteria</taxon>
        <taxon>Bacillati</taxon>
        <taxon>Chloroflexota</taxon>
        <taxon>Ktedonobacteria</taxon>
        <taxon>Ktedonobacterales</taxon>
        <taxon>Ktedonobacteraceae</taxon>
        <taxon>Ktedonobacter</taxon>
    </lineage>
</organism>
<evidence type="ECO:0000256" key="1">
    <source>
        <dbReference type="SAM" id="SignalP"/>
    </source>
</evidence>
<keyword evidence="1" id="KW-0732">Signal</keyword>
<dbReference type="InterPro" id="IPR003615">
    <property type="entry name" value="HNH_nuc"/>
</dbReference>
<protein>
    <recommendedName>
        <fullName evidence="4">HNH endonuclease</fullName>
    </recommendedName>
</protein>
<gene>
    <name evidence="2" type="ORF">KSB_00940</name>
</gene>
<reference evidence="2 3" key="1">
    <citation type="journal article" date="2021" name="Int. J. Syst. Evol. Microbiol.">
        <title>Reticulibacter mediterranei gen. nov., sp. nov., within the new family Reticulibacteraceae fam. nov., and Ktedonospora formicarum gen. nov., sp. nov., Ktedonobacter robiniae sp. nov., Dictyobacter formicarum sp. nov. and Dictyobacter arantiisoli sp. nov., belonging to the class Ktedonobacteria.</title>
        <authorList>
            <person name="Yabe S."/>
            <person name="Zheng Y."/>
            <person name="Wang C.M."/>
            <person name="Sakai Y."/>
            <person name="Abe K."/>
            <person name="Yokota A."/>
            <person name="Donadio S."/>
            <person name="Cavaletti L."/>
            <person name="Monciardini P."/>
        </authorList>
    </citation>
    <scope>NUCLEOTIDE SEQUENCE [LARGE SCALE GENOMIC DNA]</scope>
    <source>
        <strain evidence="2 3">SOSP1-30</strain>
    </source>
</reference>
<dbReference type="RefSeq" id="WP_201368614.1">
    <property type="nucleotide sequence ID" value="NZ_BNJG01000001.1"/>
</dbReference>
<name>A0ABQ3UFX4_9CHLR</name>
<dbReference type="PROSITE" id="PS51257">
    <property type="entry name" value="PROKAR_LIPOPROTEIN"/>
    <property type="match status" value="1"/>
</dbReference>